<reference evidence="1 2" key="1">
    <citation type="journal article" date="2007" name="Int. J. Syst. Evol. Microbiol.">
        <title>Oceanobacillus profundus sp. nov., isolated from a deep-sea sediment core.</title>
        <authorList>
            <person name="Kim Y.G."/>
            <person name="Choi D.H."/>
            <person name="Hyun S."/>
            <person name="Cho B.C."/>
        </authorList>
    </citation>
    <scope>NUCLEOTIDE SEQUENCE [LARGE SCALE GENOMIC DNA]</scope>
    <source>
        <strain evidence="1 2">DSM 18246</strain>
    </source>
</reference>
<sequence length="83" mass="9384">MELNIQTSEIIRSILKEQFKKGELERAVEAGNKIHDAIGNIVEEMELTVAEVLYATLAVNEGILEECMKDAENEREKHAKSLK</sequence>
<dbReference type="RefSeq" id="WP_118889411.1">
    <property type="nucleotide sequence ID" value="NZ_PHUT01000007.1"/>
</dbReference>
<dbReference type="Proteomes" id="UP000285456">
    <property type="component" value="Unassembled WGS sequence"/>
</dbReference>
<comment type="caution">
    <text evidence="1">The sequence shown here is derived from an EMBL/GenBank/DDBJ whole genome shotgun (WGS) entry which is preliminary data.</text>
</comment>
<evidence type="ECO:0000313" key="1">
    <source>
        <dbReference type="EMBL" id="RHW31853.1"/>
    </source>
</evidence>
<gene>
    <name evidence="1" type="ORF">D1B32_11485</name>
</gene>
<accession>A0A417YGB0</accession>
<proteinExistence type="predicted"/>
<keyword evidence="2" id="KW-1185">Reference proteome</keyword>
<organism evidence="1 2">
    <name type="scientific">Oceanobacillus profundus</name>
    <dbReference type="NCBI Taxonomy" id="372463"/>
    <lineage>
        <taxon>Bacteria</taxon>
        <taxon>Bacillati</taxon>
        <taxon>Bacillota</taxon>
        <taxon>Bacilli</taxon>
        <taxon>Bacillales</taxon>
        <taxon>Bacillaceae</taxon>
        <taxon>Oceanobacillus</taxon>
    </lineage>
</organism>
<protein>
    <submittedName>
        <fullName evidence="1">Uncharacterized protein</fullName>
    </submittedName>
</protein>
<dbReference type="AlphaFoldDB" id="A0A417YGB0"/>
<name>A0A417YGB0_9BACI</name>
<evidence type="ECO:0000313" key="2">
    <source>
        <dbReference type="Proteomes" id="UP000285456"/>
    </source>
</evidence>
<dbReference type="EMBL" id="QWEH01000007">
    <property type="protein sequence ID" value="RHW31853.1"/>
    <property type="molecule type" value="Genomic_DNA"/>
</dbReference>